<keyword evidence="2" id="KW-1185">Reference proteome</keyword>
<evidence type="ECO:0000313" key="2">
    <source>
        <dbReference type="Proteomes" id="UP000622547"/>
    </source>
</evidence>
<dbReference type="RefSeq" id="WP_204071827.1">
    <property type="nucleotide sequence ID" value="NZ_BAABHI010000012.1"/>
</dbReference>
<name>A0A8J3U0S5_9ACTN</name>
<reference evidence="1 2" key="1">
    <citation type="submission" date="2021-01" db="EMBL/GenBank/DDBJ databases">
        <title>Whole genome shotgun sequence of Planotetraspora phitsanulokensis NBRC 104273.</title>
        <authorList>
            <person name="Komaki H."/>
            <person name="Tamura T."/>
        </authorList>
    </citation>
    <scope>NUCLEOTIDE SEQUENCE [LARGE SCALE GENOMIC DNA]</scope>
    <source>
        <strain evidence="1 2">NBRC 104273</strain>
    </source>
</reference>
<comment type="caution">
    <text evidence="1">The sequence shown here is derived from an EMBL/GenBank/DDBJ whole genome shotgun (WGS) entry which is preliminary data.</text>
</comment>
<dbReference type="AlphaFoldDB" id="A0A8J3U0S5"/>
<sequence length="84" mass="8853">MFLGSEGELQVIARDLGDYLWLLANGVGPLETVDGIHRVPEPIPELLAVAQRHTGTAQRPVDALIAAADVELPALTALINSGTN</sequence>
<organism evidence="1 2">
    <name type="scientific">Planotetraspora phitsanulokensis</name>
    <dbReference type="NCBI Taxonomy" id="575192"/>
    <lineage>
        <taxon>Bacteria</taxon>
        <taxon>Bacillati</taxon>
        <taxon>Actinomycetota</taxon>
        <taxon>Actinomycetes</taxon>
        <taxon>Streptosporangiales</taxon>
        <taxon>Streptosporangiaceae</taxon>
        <taxon>Planotetraspora</taxon>
    </lineage>
</organism>
<protein>
    <submittedName>
        <fullName evidence="1">Uncharacterized protein</fullName>
    </submittedName>
</protein>
<accession>A0A8J3U0S5</accession>
<proteinExistence type="predicted"/>
<evidence type="ECO:0000313" key="1">
    <source>
        <dbReference type="EMBL" id="GII36131.1"/>
    </source>
</evidence>
<gene>
    <name evidence="1" type="ORF">Pph01_11340</name>
</gene>
<dbReference type="Proteomes" id="UP000622547">
    <property type="component" value="Unassembled WGS sequence"/>
</dbReference>
<dbReference type="EMBL" id="BOOP01000003">
    <property type="protein sequence ID" value="GII36131.1"/>
    <property type="molecule type" value="Genomic_DNA"/>
</dbReference>